<protein>
    <submittedName>
        <fullName evidence="1">Uncharacterized protein</fullName>
    </submittedName>
</protein>
<dbReference type="EMBL" id="WVUH01000608">
    <property type="protein sequence ID" value="MBO4210809.1"/>
    <property type="molecule type" value="Genomic_DNA"/>
</dbReference>
<keyword evidence="2" id="KW-1185">Reference proteome</keyword>
<name>A0ABS3W1Y7_MICEH</name>
<reference evidence="1 2" key="1">
    <citation type="submission" date="2019-12" db="EMBL/GenBank/DDBJ databases">
        <title>Whole genome sequencing of endophytic Actinobacterium Micromonospora sp. MPMI6T.</title>
        <authorList>
            <person name="Evv R."/>
            <person name="Podile A.R."/>
        </authorList>
    </citation>
    <scope>NUCLEOTIDE SEQUENCE [LARGE SCALE GENOMIC DNA]</scope>
    <source>
        <strain evidence="1 2">MPMI6</strain>
    </source>
</reference>
<evidence type="ECO:0000313" key="1">
    <source>
        <dbReference type="EMBL" id="MBO4210809.1"/>
    </source>
</evidence>
<gene>
    <name evidence="1" type="ORF">GSF22_33165</name>
</gene>
<proteinExistence type="predicted"/>
<dbReference type="Proteomes" id="UP000823521">
    <property type="component" value="Unassembled WGS sequence"/>
</dbReference>
<accession>A0ABS3W1Y7</accession>
<comment type="caution">
    <text evidence="1">The sequence shown here is derived from an EMBL/GenBank/DDBJ whole genome shotgun (WGS) entry which is preliminary data.</text>
</comment>
<evidence type="ECO:0000313" key="2">
    <source>
        <dbReference type="Proteomes" id="UP000823521"/>
    </source>
</evidence>
<sequence length="91" mass="9584">MPGDLQGTAYTEIAGEALVEWEATAPPAQADCAKLLNTVVGQHRVEVRVGTVVCFQTRAGRVGCLTVVALSRPGALDSLTTTVEATVWDRS</sequence>
<organism evidence="1 2">
    <name type="scientific">Micromonospora echinofusca</name>
    <dbReference type="NCBI Taxonomy" id="47858"/>
    <lineage>
        <taxon>Bacteria</taxon>
        <taxon>Bacillati</taxon>
        <taxon>Actinomycetota</taxon>
        <taxon>Actinomycetes</taxon>
        <taxon>Micromonosporales</taxon>
        <taxon>Micromonosporaceae</taxon>
        <taxon>Micromonospora</taxon>
    </lineage>
</organism>